<dbReference type="Proteomes" id="UP000887576">
    <property type="component" value="Unplaced"/>
</dbReference>
<evidence type="ECO:0000313" key="1">
    <source>
        <dbReference type="Proteomes" id="UP000887576"/>
    </source>
</evidence>
<protein>
    <submittedName>
        <fullName evidence="2">Uncharacterized protein</fullName>
    </submittedName>
</protein>
<dbReference type="WBParaSite" id="JU765_v2.g251.t1">
    <property type="protein sequence ID" value="JU765_v2.g251.t1"/>
    <property type="gene ID" value="JU765_v2.g251"/>
</dbReference>
<evidence type="ECO:0000313" key="2">
    <source>
        <dbReference type="WBParaSite" id="JU765_v2.g251.t1"/>
    </source>
</evidence>
<reference evidence="2" key="1">
    <citation type="submission" date="2022-11" db="UniProtKB">
        <authorList>
            <consortium name="WormBaseParasite"/>
        </authorList>
    </citation>
    <scope>IDENTIFICATION</scope>
</reference>
<sequence length="168" mass="19764">MDLITLVRECPDDDAKMSILSTAFRSLESSLQEDKKDDKLKMISTKLVDEFGNEKWFNTDLRGLEIGVHYAKYQKKPVKSVLRDFMDNFWFLNLTEFWQLLITEFVQDNDYIDLPFLTAGATELAPPATVRKLEQFFQHIDVEYFQPLRNLPILENDRELDHGKHVTM</sequence>
<proteinExistence type="predicted"/>
<name>A0AC34R1F6_9BILA</name>
<organism evidence="1 2">
    <name type="scientific">Panagrolaimus sp. JU765</name>
    <dbReference type="NCBI Taxonomy" id="591449"/>
    <lineage>
        <taxon>Eukaryota</taxon>
        <taxon>Metazoa</taxon>
        <taxon>Ecdysozoa</taxon>
        <taxon>Nematoda</taxon>
        <taxon>Chromadorea</taxon>
        <taxon>Rhabditida</taxon>
        <taxon>Tylenchina</taxon>
        <taxon>Panagrolaimomorpha</taxon>
        <taxon>Panagrolaimoidea</taxon>
        <taxon>Panagrolaimidae</taxon>
        <taxon>Panagrolaimus</taxon>
    </lineage>
</organism>
<accession>A0AC34R1F6</accession>